<gene>
    <name evidence="1" type="ORF">DL346_03665</name>
</gene>
<organism evidence="1 2">
    <name type="scientific">Paenibacillus montanisoli</name>
    <dbReference type="NCBI Taxonomy" id="2081970"/>
    <lineage>
        <taxon>Bacteria</taxon>
        <taxon>Bacillati</taxon>
        <taxon>Bacillota</taxon>
        <taxon>Bacilli</taxon>
        <taxon>Bacillales</taxon>
        <taxon>Paenibacillaceae</taxon>
        <taxon>Paenibacillus</taxon>
    </lineage>
</organism>
<evidence type="ECO:0000313" key="1">
    <source>
        <dbReference type="EMBL" id="RAP77586.1"/>
    </source>
</evidence>
<dbReference type="AlphaFoldDB" id="A0A328UC51"/>
<name>A0A328UC51_9BACL</name>
<dbReference type="EMBL" id="QLUW01000001">
    <property type="protein sequence ID" value="RAP77586.1"/>
    <property type="molecule type" value="Genomic_DNA"/>
</dbReference>
<comment type="caution">
    <text evidence="1">The sequence shown here is derived from an EMBL/GenBank/DDBJ whole genome shotgun (WGS) entry which is preliminary data.</text>
</comment>
<dbReference type="Proteomes" id="UP000249260">
    <property type="component" value="Unassembled WGS sequence"/>
</dbReference>
<accession>A0A328UC51</accession>
<evidence type="ECO:0000313" key="2">
    <source>
        <dbReference type="Proteomes" id="UP000249260"/>
    </source>
</evidence>
<keyword evidence="2" id="KW-1185">Reference proteome</keyword>
<sequence>MLHEEGITGLDLILLDALNQQEPRKTSSENNLIKLSLTFLGKKRAKKHKSIEHFRFDMRAVPFLSNIFPGK</sequence>
<protein>
    <submittedName>
        <fullName evidence="1">Uncharacterized protein</fullName>
    </submittedName>
</protein>
<reference evidence="1 2" key="1">
    <citation type="submission" date="2018-06" db="EMBL/GenBank/DDBJ databases">
        <title>Paenibacillus montanisoli sp. nov., isolated from mountain area soil.</title>
        <authorList>
            <person name="Wu M."/>
        </authorList>
    </citation>
    <scope>NUCLEOTIDE SEQUENCE [LARGE SCALE GENOMIC DNA]</scope>
    <source>
        <strain evidence="1 2">RA17</strain>
    </source>
</reference>
<proteinExistence type="predicted"/>